<organism evidence="2 3">
    <name type="scientific">Exilibacterium tricleocarpae</name>
    <dbReference type="NCBI Taxonomy" id="2591008"/>
    <lineage>
        <taxon>Bacteria</taxon>
        <taxon>Pseudomonadati</taxon>
        <taxon>Pseudomonadota</taxon>
        <taxon>Gammaproteobacteria</taxon>
        <taxon>Cellvibrionales</taxon>
        <taxon>Cellvibrionaceae</taxon>
        <taxon>Exilibacterium</taxon>
    </lineage>
</organism>
<dbReference type="AlphaFoldDB" id="A0A545TAH1"/>
<keyword evidence="1" id="KW-0732">Signal</keyword>
<name>A0A545TAH1_9GAMM</name>
<evidence type="ECO:0000313" key="2">
    <source>
        <dbReference type="EMBL" id="TQV74208.1"/>
    </source>
</evidence>
<feature type="signal peptide" evidence="1">
    <location>
        <begin position="1"/>
        <end position="29"/>
    </location>
</feature>
<dbReference type="RefSeq" id="WP_142905431.1">
    <property type="nucleotide sequence ID" value="NZ_ML660096.1"/>
</dbReference>
<evidence type="ECO:0000256" key="1">
    <source>
        <dbReference type="SAM" id="SignalP"/>
    </source>
</evidence>
<proteinExistence type="predicted"/>
<dbReference type="Proteomes" id="UP000319732">
    <property type="component" value="Unassembled WGS sequence"/>
</dbReference>
<reference evidence="2 3" key="1">
    <citation type="submission" date="2019-06" db="EMBL/GenBank/DDBJ databases">
        <title>Whole genome sequence for Cellvibrionaceae sp. R142.</title>
        <authorList>
            <person name="Wang G."/>
        </authorList>
    </citation>
    <scope>NUCLEOTIDE SEQUENCE [LARGE SCALE GENOMIC DNA]</scope>
    <source>
        <strain evidence="2 3">R142</strain>
    </source>
</reference>
<feature type="chain" id="PRO_5022053771" evidence="1">
    <location>
        <begin position="30"/>
        <end position="197"/>
    </location>
</feature>
<evidence type="ECO:0000313" key="3">
    <source>
        <dbReference type="Proteomes" id="UP000319732"/>
    </source>
</evidence>
<keyword evidence="3" id="KW-1185">Reference proteome</keyword>
<dbReference type="EMBL" id="VHSG01000017">
    <property type="protein sequence ID" value="TQV74208.1"/>
    <property type="molecule type" value="Genomic_DNA"/>
</dbReference>
<accession>A0A545TAH1</accession>
<sequence>MREKTALLLCTALLSTALTLSGLSTPARGAAKESSAGPVGGVVEERALSTLKGISSGLQTLKGDVVTLNKELRVMEEKLLFPSNTKYSVFVSLSSGLFFTLESVKLKLDGKLVATHIYSESQRQALARGGIQKLYVTSLNEGRHTATAFFTGLGPNGRAYKLAETLEFEKGPAGEYLELAIGDDGAAQEPVVRLKQW</sequence>
<protein>
    <submittedName>
        <fullName evidence="2">AraC family transcriptional regulator</fullName>
    </submittedName>
</protein>
<dbReference type="OrthoDB" id="5395931at2"/>
<gene>
    <name evidence="2" type="ORF">FKG94_16505</name>
</gene>
<comment type="caution">
    <text evidence="2">The sequence shown here is derived from an EMBL/GenBank/DDBJ whole genome shotgun (WGS) entry which is preliminary data.</text>
</comment>